<feature type="transmembrane region" description="Helical" evidence="8">
    <location>
        <begin position="275"/>
        <end position="292"/>
    </location>
</feature>
<feature type="transmembrane region" description="Helical" evidence="8">
    <location>
        <begin position="312"/>
        <end position="344"/>
    </location>
</feature>
<accession>A0A4R6Q6S7</accession>
<feature type="transmembrane region" description="Helical" evidence="8">
    <location>
        <begin position="171"/>
        <end position="190"/>
    </location>
</feature>
<organism evidence="10 11">
    <name type="scientific">Aminicella lysinilytica</name>
    <dbReference type="NCBI Taxonomy" id="433323"/>
    <lineage>
        <taxon>Bacteria</taxon>
        <taxon>Bacillati</taxon>
        <taxon>Bacillota</taxon>
        <taxon>Clostridia</taxon>
        <taxon>Peptostreptococcales</taxon>
        <taxon>Anaerovoracaceae</taxon>
        <taxon>Aminicella</taxon>
    </lineage>
</organism>
<keyword evidence="5 8" id="KW-0812">Transmembrane</keyword>
<comment type="caution">
    <text evidence="10">The sequence shown here is derived from an EMBL/GenBank/DDBJ whole genome shotgun (WGS) entry which is preliminary data.</text>
</comment>
<evidence type="ECO:0000256" key="4">
    <source>
        <dbReference type="ARBA" id="ARBA00022475"/>
    </source>
</evidence>
<keyword evidence="3" id="KW-0813">Transport</keyword>
<dbReference type="PRINTS" id="PR00758">
    <property type="entry name" value="ARSENICPUMP"/>
</dbReference>
<dbReference type="CDD" id="cd01116">
    <property type="entry name" value="P_permease"/>
    <property type="match status" value="1"/>
</dbReference>
<sequence length="426" mass="45536">MEQEIIAIVIFVVVIGAIMTEKVHRAAAALAGTVALLLTGVLTFDEAVSYIDFNTLGVLVGMMMFVAVVKHSGLFEYVSIKSAKMAHGDPWKIMVMFMIITAFCSAFLDNVTTVLLMGPMTLTIGKMLKINPVPILLGQIFASNIGGTMTLIGDPPNIMIGSAAGLDFLDFVENTGVACIIGLIAVIFFMKFAYKKKLLADQDAIKDVMELDESKAITDRRLLHESVVMIALVIVAFILHGHFGIQTATVALTAAAIMMVIGGQDIDEVVGDVEWPTLVFFTGLFIVVGGMVKTGVIKQLATLIMQASGGHLVATMMILLWASAFLSAILDNIPFVATLIPLILAMGQQGMDITPLWWAISLGACLGGNGTQIGASANVVLSGISGRHGYPISFNDYTKVGMPVMLITVFIAMIFLLLKYQVGLPI</sequence>
<reference evidence="10 11" key="1">
    <citation type="submission" date="2019-03" db="EMBL/GenBank/DDBJ databases">
        <title>Genomic Encyclopedia of Type Strains, Phase IV (KMG-IV): sequencing the most valuable type-strain genomes for metagenomic binning, comparative biology and taxonomic classification.</title>
        <authorList>
            <person name="Goeker M."/>
        </authorList>
    </citation>
    <scope>NUCLEOTIDE SEQUENCE [LARGE SCALE GENOMIC DNA]</scope>
    <source>
        <strain evidence="10 11">DSM 28287</strain>
    </source>
</reference>
<evidence type="ECO:0000256" key="7">
    <source>
        <dbReference type="ARBA" id="ARBA00023136"/>
    </source>
</evidence>
<dbReference type="GO" id="GO:0005886">
    <property type="term" value="C:plasma membrane"/>
    <property type="evidence" value="ECO:0007669"/>
    <property type="project" value="UniProtKB-SubCell"/>
</dbReference>
<keyword evidence="6 8" id="KW-1133">Transmembrane helix</keyword>
<protein>
    <submittedName>
        <fullName evidence="10">Putative tyrosine transporter P-protein</fullName>
    </submittedName>
</protein>
<feature type="transmembrane region" description="Helical" evidence="8">
    <location>
        <begin position="26"/>
        <end position="44"/>
    </location>
</feature>
<feature type="transmembrane region" description="Helical" evidence="8">
    <location>
        <begin position="56"/>
        <end position="73"/>
    </location>
</feature>
<feature type="transmembrane region" description="Helical" evidence="8">
    <location>
        <begin position="5"/>
        <end position="20"/>
    </location>
</feature>
<feature type="transmembrane region" description="Helical" evidence="8">
    <location>
        <begin position="222"/>
        <end position="239"/>
    </location>
</feature>
<dbReference type="RefSeq" id="WP_133528144.1">
    <property type="nucleotide sequence ID" value="NZ_SNXO01000010.1"/>
</dbReference>
<evidence type="ECO:0000256" key="5">
    <source>
        <dbReference type="ARBA" id="ARBA00022692"/>
    </source>
</evidence>
<dbReference type="GO" id="GO:0015105">
    <property type="term" value="F:arsenite transmembrane transporter activity"/>
    <property type="evidence" value="ECO:0007669"/>
    <property type="project" value="InterPro"/>
</dbReference>
<feature type="transmembrane region" description="Helical" evidence="8">
    <location>
        <begin position="400"/>
        <end position="418"/>
    </location>
</feature>
<dbReference type="EMBL" id="SNXO01000010">
    <property type="protein sequence ID" value="TDP57745.1"/>
    <property type="molecule type" value="Genomic_DNA"/>
</dbReference>
<dbReference type="PANTHER" id="PTHR43568:SF1">
    <property type="entry name" value="P PROTEIN"/>
    <property type="match status" value="1"/>
</dbReference>
<evidence type="ECO:0000256" key="6">
    <source>
        <dbReference type="ARBA" id="ARBA00022989"/>
    </source>
</evidence>
<comment type="subcellular location">
    <subcellularLocation>
        <location evidence="1">Cell membrane</location>
        <topology evidence="1">Multi-pass membrane protein</topology>
    </subcellularLocation>
</comment>
<evidence type="ECO:0000259" key="9">
    <source>
        <dbReference type="Pfam" id="PF03600"/>
    </source>
</evidence>
<dbReference type="OrthoDB" id="9765532at2"/>
<feature type="transmembrane region" description="Helical" evidence="8">
    <location>
        <begin position="130"/>
        <end position="151"/>
    </location>
</feature>
<dbReference type="InterPro" id="IPR051475">
    <property type="entry name" value="Diverse_Ion_Transporter"/>
</dbReference>
<keyword evidence="11" id="KW-1185">Reference proteome</keyword>
<feature type="domain" description="Citrate transporter-like" evidence="9">
    <location>
        <begin position="17"/>
        <end position="363"/>
    </location>
</feature>
<gene>
    <name evidence="10" type="ORF">EV211_11044</name>
</gene>
<feature type="transmembrane region" description="Helical" evidence="8">
    <location>
        <begin position="93"/>
        <end position="118"/>
    </location>
</feature>
<evidence type="ECO:0000256" key="8">
    <source>
        <dbReference type="SAM" id="Phobius"/>
    </source>
</evidence>
<dbReference type="PANTHER" id="PTHR43568">
    <property type="entry name" value="P PROTEIN"/>
    <property type="match status" value="1"/>
</dbReference>
<proteinExistence type="inferred from homology"/>
<evidence type="ECO:0000256" key="3">
    <source>
        <dbReference type="ARBA" id="ARBA00022448"/>
    </source>
</evidence>
<evidence type="ECO:0000313" key="10">
    <source>
        <dbReference type="EMBL" id="TDP57745.1"/>
    </source>
</evidence>
<keyword evidence="4" id="KW-1003">Cell membrane</keyword>
<name>A0A4R6Q6S7_9FIRM</name>
<evidence type="ECO:0000256" key="1">
    <source>
        <dbReference type="ARBA" id="ARBA00004651"/>
    </source>
</evidence>
<evidence type="ECO:0000313" key="11">
    <source>
        <dbReference type="Proteomes" id="UP000295500"/>
    </source>
</evidence>
<dbReference type="Proteomes" id="UP000295500">
    <property type="component" value="Unassembled WGS sequence"/>
</dbReference>
<dbReference type="AlphaFoldDB" id="A0A4R6Q6S7"/>
<comment type="similarity">
    <text evidence="2">Belongs to the CitM (TC 2.A.11) transporter family.</text>
</comment>
<dbReference type="Pfam" id="PF03600">
    <property type="entry name" value="CitMHS"/>
    <property type="match status" value="1"/>
</dbReference>
<dbReference type="InterPro" id="IPR000802">
    <property type="entry name" value="Arsenical_pump_ArsB"/>
</dbReference>
<keyword evidence="7 8" id="KW-0472">Membrane</keyword>
<evidence type="ECO:0000256" key="2">
    <source>
        <dbReference type="ARBA" id="ARBA00009843"/>
    </source>
</evidence>
<dbReference type="InterPro" id="IPR004680">
    <property type="entry name" value="Cit_transptr-like_dom"/>
</dbReference>